<proteinExistence type="inferred from homology"/>
<dbReference type="Pfam" id="PF13419">
    <property type="entry name" value="HAD_2"/>
    <property type="match status" value="1"/>
</dbReference>
<dbReference type="Gene3D" id="1.10.150.240">
    <property type="entry name" value="Putative phosphatase, domain 2"/>
    <property type="match status" value="1"/>
</dbReference>
<dbReference type="RefSeq" id="WP_090201601.1">
    <property type="nucleotide sequence ID" value="NZ_FOYP01000003.1"/>
</dbReference>
<organism evidence="5 6">
    <name type="scientific">Yoonia tamlensis</name>
    <dbReference type="NCBI Taxonomy" id="390270"/>
    <lineage>
        <taxon>Bacteria</taxon>
        <taxon>Pseudomonadati</taxon>
        <taxon>Pseudomonadota</taxon>
        <taxon>Alphaproteobacteria</taxon>
        <taxon>Rhodobacterales</taxon>
        <taxon>Paracoccaceae</taxon>
        <taxon>Yoonia</taxon>
    </lineage>
</organism>
<dbReference type="SFLD" id="SFLDG01129">
    <property type="entry name" value="C1.5:_HAD__Beta-PGM__Phosphata"/>
    <property type="match status" value="1"/>
</dbReference>
<name>A0A1I6HUW4_9RHOB</name>
<evidence type="ECO:0000256" key="4">
    <source>
        <dbReference type="ARBA" id="ARBA00013078"/>
    </source>
</evidence>
<dbReference type="InterPro" id="IPR023198">
    <property type="entry name" value="PGP-like_dom2"/>
</dbReference>
<gene>
    <name evidence="5" type="ORF">SAMN04488005_3008</name>
</gene>
<dbReference type="AlphaFoldDB" id="A0A1I6HUW4"/>
<dbReference type="NCBIfam" id="TIGR01549">
    <property type="entry name" value="HAD-SF-IA-v1"/>
    <property type="match status" value="1"/>
</dbReference>
<dbReference type="SFLD" id="SFLDS00003">
    <property type="entry name" value="Haloacid_Dehalogenase"/>
    <property type="match status" value="1"/>
</dbReference>
<dbReference type="InterPro" id="IPR050155">
    <property type="entry name" value="HAD-like_hydrolase_sf"/>
</dbReference>
<evidence type="ECO:0000256" key="2">
    <source>
        <dbReference type="ARBA" id="ARBA00004818"/>
    </source>
</evidence>
<dbReference type="PANTHER" id="PTHR43434">
    <property type="entry name" value="PHOSPHOGLYCOLATE PHOSPHATASE"/>
    <property type="match status" value="1"/>
</dbReference>
<dbReference type="EMBL" id="FOYP01000003">
    <property type="protein sequence ID" value="SFR58239.1"/>
    <property type="molecule type" value="Genomic_DNA"/>
</dbReference>
<dbReference type="GO" id="GO:0005829">
    <property type="term" value="C:cytosol"/>
    <property type="evidence" value="ECO:0007669"/>
    <property type="project" value="TreeGrafter"/>
</dbReference>
<keyword evidence="6" id="KW-1185">Reference proteome</keyword>
<evidence type="ECO:0000313" key="5">
    <source>
        <dbReference type="EMBL" id="SFR58239.1"/>
    </source>
</evidence>
<comment type="catalytic activity">
    <reaction evidence="1">
        <text>2-phosphoglycolate + H2O = glycolate + phosphate</text>
        <dbReference type="Rhea" id="RHEA:14369"/>
        <dbReference type="ChEBI" id="CHEBI:15377"/>
        <dbReference type="ChEBI" id="CHEBI:29805"/>
        <dbReference type="ChEBI" id="CHEBI:43474"/>
        <dbReference type="ChEBI" id="CHEBI:58033"/>
        <dbReference type="EC" id="3.1.3.18"/>
    </reaction>
</comment>
<sequence length="232" mass="25871">MSAFDPKLPFRPKALLFDFDGVLINSLPVMKLAFSAALDEIYPDENRPHDLLFAEYQKYLGMGFPQIMRNLGLSQDMFAPFRKHSRILAPYVQMYDGAVGLLDWARARDLRMGIATGKDIERTFELLEQLKIREYFCAVYASDTVSAPKPAPEMAQRFAQDLGLGMAEFILVGDAAADIRCGQAAGCRTAAAAWGYTDRAELQALGPTYLFETPLDAQTQLTPILQTRAWSS</sequence>
<evidence type="ECO:0000313" key="6">
    <source>
        <dbReference type="Proteomes" id="UP000199478"/>
    </source>
</evidence>
<dbReference type="InterPro" id="IPR023214">
    <property type="entry name" value="HAD_sf"/>
</dbReference>
<dbReference type="PANTHER" id="PTHR43434:SF1">
    <property type="entry name" value="PHOSPHOGLYCOLATE PHOSPHATASE"/>
    <property type="match status" value="1"/>
</dbReference>
<dbReference type="InterPro" id="IPR006439">
    <property type="entry name" value="HAD-SF_hydro_IA"/>
</dbReference>
<accession>A0A1I6HUW4</accession>
<dbReference type="OrthoDB" id="9782449at2"/>
<dbReference type="GO" id="GO:0008967">
    <property type="term" value="F:phosphoglycolate phosphatase activity"/>
    <property type="evidence" value="ECO:0007669"/>
    <property type="project" value="UniProtKB-EC"/>
</dbReference>
<dbReference type="SUPFAM" id="SSF56784">
    <property type="entry name" value="HAD-like"/>
    <property type="match status" value="1"/>
</dbReference>
<protein>
    <recommendedName>
        <fullName evidence="4">phosphoglycolate phosphatase</fullName>
        <ecNumber evidence="4">3.1.3.18</ecNumber>
    </recommendedName>
</protein>
<evidence type="ECO:0000256" key="3">
    <source>
        <dbReference type="ARBA" id="ARBA00006171"/>
    </source>
</evidence>
<dbReference type="GO" id="GO:0006281">
    <property type="term" value="P:DNA repair"/>
    <property type="evidence" value="ECO:0007669"/>
    <property type="project" value="TreeGrafter"/>
</dbReference>
<dbReference type="EC" id="3.1.3.18" evidence="4"/>
<reference evidence="6" key="1">
    <citation type="submission" date="2016-10" db="EMBL/GenBank/DDBJ databases">
        <authorList>
            <person name="Varghese N."/>
            <person name="Submissions S."/>
        </authorList>
    </citation>
    <scope>NUCLEOTIDE SEQUENCE [LARGE SCALE GENOMIC DNA]</scope>
    <source>
        <strain evidence="6">DSM 26879</strain>
    </source>
</reference>
<dbReference type="InterPro" id="IPR036412">
    <property type="entry name" value="HAD-like_sf"/>
</dbReference>
<dbReference type="STRING" id="390270.SAMN04488005_3008"/>
<dbReference type="InterPro" id="IPR041492">
    <property type="entry name" value="HAD_2"/>
</dbReference>
<comment type="pathway">
    <text evidence="2">Organic acid metabolism; glycolate biosynthesis; glycolate from 2-phosphoglycolate: step 1/1.</text>
</comment>
<dbReference type="Proteomes" id="UP000199478">
    <property type="component" value="Unassembled WGS sequence"/>
</dbReference>
<dbReference type="Gene3D" id="3.40.50.1000">
    <property type="entry name" value="HAD superfamily/HAD-like"/>
    <property type="match status" value="1"/>
</dbReference>
<evidence type="ECO:0000256" key="1">
    <source>
        <dbReference type="ARBA" id="ARBA00000830"/>
    </source>
</evidence>
<comment type="similarity">
    <text evidence="3">Belongs to the HAD-like hydrolase superfamily. CbbY/CbbZ/Gph/YieH family.</text>
</comment>